<dbReference type="InterPro" id="IPR053205">
    <property type="entry name" value="GHMP_kinase_L-arabinokinase"/>
</dbReference>
<accession>A0A1Q3ES26</accession>
<feature type="compositionally biased region" description="Polar residues" evidence="1">
    <location>
        <begin position="31"/>
        <end position="55"/>
    </location>
</feature>
<dbReference type="EMBL" id="BDGU01001427">
    <property type="protein sequence ID" value="GAW09924.1"/>
    <property type="molecule type" value="Genomic_DNA"/>
</dbReference>
<reference evidence="2 3" key="1">
    <citation type="submission" date="2016-08" db="EMBL/GenBank/DDBJ databases">
        <authorList>
            <consortium name="Lentinula edodes genome sequencing consortium"/>
            <person name="Sakamoto Y."/>
            <person name="Nakade K."/>
            <person name="Sato S."/>
            <person name="Yoshida Y."/>
            <person name="Miyazaki K."/>
            <person name="Natsume S."/>
            <person name="Konno N."/>
        </authorList>
    </citation>
    <scope>NUCLEOTIDE SEQUENCE [LARGE SCALE GENOMIC DNA]</scope>
    <source>
        <strain evidence="2 3">NBRC 111202</strain>
    </source>
</reference>
<evidence type="ECO:0000313" key="2">
    <source>
        <dbReference type="EMBL" id="GAW09924.1"/>
    </source>
</evidence>
<comment type="caution">
    <text evidence="2">The sequence shown here is derived from an EMBL/GenBank/DDBJ whole genome shotgun (WGS) entry which is preliminary data.</text>
</comment>
<keyword evidence="3" id="KW-1185">Reference proteome</keyword>
<dbReference type="STRING" id="5353.A0A1Q3ES26"/>
<dbReference type="Gene3D" id="3.40.50.2000">
    <property type="entry name" value="Glycogen Phosphorylase B"/>
    <property type="match status" value="1"/>
</dbReference>
<organism evidence="2 3">
    <name type="scientific">Lentinula edodes</name>
    <name type="common">Shiitake mushroom</name>
    <name type="synonym">Lentinus edodes</name>
    <dbReference type="NCBI Taxonomy" id="5353"/>
    <lineage>
        <taxon>Eukaryota</taxon>
        <taxon>Fungi</taxon>
        <taxon>Dikarya</taxon>
        <taxon>Basidiomycota</taxon>
        <taxon>Agaricomycotina</taxon>
        <taxon>Agaricomycetes</taxon>
        <taxon>Agaricomycetidae</taxon>
        <taxon>Agaricales</taxon>
        <taxon>Marasmiineae</taxon>
        <taxon>Omphalotaceae</taxon>
        <taxon>Lentinula</taxon>
    </lineage>
</organism>
<dbReference type="PANTHER" id="PTHR38134">
    <property type="entry name" value="SLR1395 PROTEIN"/>
    <property type="match status" value="1"/>
</dbReference>
<dbReference type="SMART" id="SM01301">
    <property type="entry name" value="PTPlike_phytase"/>
    <property type="match status" value="3"/>
</dbReference>
<gene>
    <name evidence="2" type="ORF">LENED_012137</name>
</gene>
<feature type="compositionally biased region" description="Low complexity" evidence="1">
    <location>
        <begin position="1990"/>
        <end position="2004"/>
    </location>
</feature>
<feature type="region of interest" description="Disordered" evidence="1">
    <location>
        <begin position="1"/>
        <end position="55"/>
    </location>
</feature>
<sequence>MINPEQDIPRPSSGAPQNHRRNFNAAPLASISRSSTPGNSLDLMSSLQRSGPSIVKTRTGSVLSRGFILKTDFYPSGRALELEMNLHGAPNFRAPRQGDLNVFGVAQPRTQGLRAILSVLRCRPNIPDPSHVVWFSTREEPIVYISGRPFVLRDSSQPRRTLPMSDRAENLEAIELRLKNDILQEGARFGGLVLTHNEVAVADVTGEGAILPTWTAVDANNVKTSRELWTSMKNNGWNVDYHRIPISPDRPIEDNYLDAYLHVIKTTDPLKTALVFSCGMGAVRTTFAMVAACIIWVINTPTSKLEVQFDPYYDYKHLPAQQSNRIAMVLEQANAQQDLSRSLLKLTYLLQQSLQDPTSQSAIELLISEPTLLENLRKAHMGNYGIILSLLGCLDDGLQAKRLVDRVIDANDHVSQLREDILMHRIKYALTTMETEKGEAIIKRAGKAIEKYFFIIAFASFVESSSSDFSQSFSEWLMVRTEIWNQVKFLRKSTGSVLNVFAPVSDLSALSRSGLDGRVVIAGKRNDAAISGGQILGDEYSTHVIKNRSGIILRESTLLKSDLWIRESYPIEHDIRGAINFRRIPCTNIYALGQPTTEAIDEVVRRVKLDNPSAQRIVWITLREEPIVYVNGAPYCLRREGFSLRNMKDYGGISASRLEILEERLRDDVVSELNTFGGKLLLHSETQDGTVVPVWEDVNPTNVVVLRDIMESRRDMFGVELVYDRIPITAERPPDFSDLNELIDVVLRCSNDTPIVVNCQLGRGRSTLASIILTLIRQWLDSNRPKTPSTPRINATFTLSMSSTVATPAAEKQSSKTRNSYQIINNLLRVFRGGITIKETVDNAVDQCAVVYNLRDSIEESRVQAEQAVDDKQKRAHAQKALQNLRRYFELLVFQAYLQSTPPNTMQDFESIETFVKSRPVIKTFERELMTDGMNTLKPLRRADLVEGMAHPDEVKQVVMNRSGDILSASTILKSDFFSNLQKMTLPERTQFSPCPADFTILEGKMVCGSGMPTVDGLKRALIRVDAGPDGSNKVFWTSLREEPVIYVAGRPHVLRLVDRPLQNVEATGVATAVVEVMERNFKKDVIRELRSGKGRILLHDEVEERPGVFSIIPIWETVEEADILTPRDVFDSIVKEGFKIDYDRVAITDEQAPLPGALTQLLDRIRTNMSEAGDFIFNCQMGRGRTTTGMVSACLVSTTLEWDPERSHENDLMTLGQDEFEESQEDFFDSMDGPSEEEAYRQGEYKTILQLVGVLSNGKVAKRLTDHAIDLMQDVQNLRKAVYDFKVMAEAHEPGMKKEKHLRNVAVNYLYRYGTLIVFANYLIEMRQKLGPEITFLRFEQLASNMTTRSILLKIISLIMILQASAVVFGRPVPRLQRRIESLSPARASTSSGMMPRTNEEGTPYQGGTGADTSRSHFRRVIVESEENVPADQCCTKCEAYLQSHNLDMADQLKTCVSLCQNDGIINTRTGRVGEFSIGTENGVVICSQAEVLYVAGKLNRQENILLKPLPHARNDWTNLYVDNYFKARVPSVNQTCISRSYHHHGLILLRLLLFWTWFWAWNPISSAPSHVFCDSIALGARYRYADWIDPVIVQPLAYRVDRQKSLEVLKAFLQNKDKFLETECQWLTSIKARCVLSDAAFLGCLAAKTAGVPSILVTNFTFDSVYSYLATTFIDEQHSTHISGSSLLSSDVPVPHSFLEPLVSQIHAGYRCADLLLLLPGHIPIPSFPNQPSLPATDWVDSQQNRFSAQVIEHLLRLRETPFKCTLHDHIPFPPVTALAQKSASASVPRKVLPMPLLVRSPSSSVERSPYTPEGRARILESAKVPPEKHDPETTKILVVSFGGQVLKWPRTHSSVVSAQYQMEECNTPTNSPKMGLGINWKNSKTPRPSQIEIPSPSASTRTRHPANSLGFKDHRDIDPQPISSPRLATPSHIWIPGAPPVVNPLSPTISPSSWISSSSWDRLAGVDVVHSPPYSGRPKEKENELPSSTSSSSGLNADSSSTFPLTDMVNIPASLREVSPGAIPQCKENSDKIYHDGVGSRLENMSLGGDGCNEIDHPQLLPESSWIAIICGASDEQRLDTSSTLPENFYLAPKDVYMPDLTAVADVLLGKLGYGTVAECIDAGTPMVYVSRPLFVEELGLRVLLENEGVGVEMSRAEYESGRWVERVKEAWEKARVAKEWKRRVEGGEKKNIINGNGADSRDMARVVVNWVEDFWQGI</sequence>
<reference evidence="2 3" key="2">
    <citation type="submission" date="2017-02" db="EMBL/GenBank/DDBJ databases">
        <title>A genome survey and senescence transcriptome analysis in Lentinula edodes.</title>
        <authorList>
            <person name="Sakamoto Y."/>
            <person name="Nakade K."/>
            <person name="Sato S."/>
            <person name="Yoshida Y."/>
            <person name="Miyazaki K."/>
            <person name="Natsume S."/>
            <person name="Konno N."/>
        </authorList>
    </citation>
    <scope>NUCLEOTIDE SEQUENCE [LARGE SCALE GENOMIC DNA]</scope>
    <source>
        <strain evidence="2 3">NBRC 111202</strain>
    </source>
</reference>
<dbReference type="SUPFAM" id="SSF52799">
    <property type="entry name" value="(Phosphotyrosine protein) phosphatases II"/>
    <property type="match status" value="3"/>
</dbReference>
<proteinExistence type="predicted"/>
<feature type="region of interest" description="Disordered" evidence="1">
    <location>
        <begin position="1885"/>
        <end position="1934"/>
    </location>
</feature>
<dbReference type="PANTHER" id="PTHR38134:SF2">
    <property type="entry name" value="GALACTOKINASE"/>
    <property type="match status" value="1"/>
</dbReference>
<name>A0A1Q3ES26_LENED</name>
<dbReference type="InterPro" id="IPR029021">
    <property type="entry name" value="Prot-tyrosine_phosphatase-like"/>
</dbReference>
<evidence type="ECO:0000313" key="3">
    <source>
        <dbReference type="Proteomes" id="UP000188533"/>
    </source>
</evidence>
<dbReference type="Proteomes" id="UP000188533">
    <property type="component" value="Unassembled WGS sequence"/>
</dbReference>
<dbReference type="Pfam" id="PF14566">
    <property type="entry name" value="PTPlike_phytase"/>
    <property type="match status" value="3"/>
</dbReference>
<evidence type="ECO:0000256" key="1">
    <source>
        <dbReference type="SAM" id="MobiDB-lite"/>
    </source>
</evidence>
<feature type="region of interest" description="Disordered" evidence="1">
    <location>
        <begin position="1385"/>
        <end position="1414"/>
    </location>
</feature>
<dbReference type="CDD" id="cd14496">
    <property type="entry name" value="PTP_paladin"/>
    <property type="match status" value="2"/>
</dbReference>
<dbReference type="Gene3D" id="3.90.190.10">
    <property type="entry name" value="Protein tyrosine phosphatase superfamily"/>
    <property type="match status" value="3"/>
</dbReference>
<protein>
    <submittedName>
        <fullName evidence="2">Metal ion binding oxidoreductase</fullName>
    </submittedName>
</protein>
<feature type="region of interest" description="Disordered" evidence="1">
    <location>
        <begin position="1974"/>
        <end position="2006"/>
    </location>
</feature>